<gene>
    <name evidence="2" type="ORF">SAMN05444167_3373</name>
</gene>
<dbReference type="Proteomes" id="UP000182427">
    <property type="component" value="Chromosome I"/>
</dbReference>
<keyword evidence="3" id="KW-1185">Reference proteome</keyword>
<evidence type="ECO:0000256" key="1">
    <source>
        <dbReference type="SAM" id="MobiDB-lite"/>
    </source>
</evidence>
<protein>
    <submittedName>
        <fullName evidence="2">Uncharacterized protein</fullName>
    </submittedName>
</protein>
<proteinExistence type="predicted"/>
<feature type="region of interest" description="Disordered" evidence="1">
    <location>
        <begin position="107"/>
        <end position="128"/>
    </location>
</feature>
<evidence type="ECO:0000313" key="2">
    <source>
        <dbReference type="EMBL" id="SDF80786.1"/>
    </source>
</evidence>
<accession>A0A1G7P3A7</accession>
<name>A0A1G7P3A7_9BACT</name>
<organism evidence="2 3">
    <name type="scientific">Terriglobus roseus</name>
    <dbReference type="NCBI Taxonomy" id="392734"/>
    <lineage>
        <taxon>Bacteria</taxon>
        <taxon>Pseudomonadati</taxon>
        <taxon>Acidobacteriota</taxon>
        <taxon>Terriglobia</taxon>
        <taxon>Terriglobales</taxon>
        <taxon>Acidobacteriaceae</taxon>
        <taxon>Terriglobus</taxon>
    </lineage>
</organism>
<sequence>MGARIHLQLDPYPQEGSAGNSQELPLELTPRICATQAKQQASNLRWTGALCNESPGKKETATLKRYLIASAASLLLSPLLFAQKANLQPVAESRLEQTVLLPDAPSTVRDSLEDQADQKNANSPIRANVGNYGRPVAKKYASLIYPGQQALPLSATDKMVYAVPDAFGLMNLTSIMASAGWSHLVNSSPHYGTNGEAFGKRVGAAALRNVTQSLSTDAVFAPIFHDDPRYYQMGQGNGFFKRGFYAASRVVVTRSDSGHQTLNAPLLLGYGTAAGISNFIYPDQDTGAGATLANYGTSLGGAAIGMLANEFLDDALRIVHLRK</sequence>
<reference evidence="2 3" key="1">
    <citation type="submission" date="2016-10" db="EMBL/GenBank/DDBJ databases">
        <authorList>
            <person name="de Groot N.N."/>
        </authorList>
    </citation>
    <scope>NUCLEOTIDE SEQUENCE [LARGE SCALE GENOMIC DNA]</scope>
    <source>
        <strain evidence="2 3">GAS232</strain>
    </source>
</reference>
<dbReference type="EMBL" id="LT629690">
    <property type="protein sequence ID" value="SDF80786.1"/>
    <property type="molecule type" value="Genomic_DNA"/>
</dbReference>
<dbReference type="AlphaFoldDB" id="A0A1G7P3A7"/>
<evidence type="ECO:0000313" key="3">
    <source>
        <dbReference type="Proteomes" id="UP000182427"/>
    </source>
</evidence>